<evidence type="ECO:0000256" key="6">
    <source>
        <dbReference type="PROSITE-ProRule" id="PRU00552"/>
    </source>
</evidence>
<evidence type="ECO:0000313" key="13">
    <source>
        <dbReference type="Proteomes" id="UP001597044"/>
    </source>
</evidence>
<evidence type="ECO:0000259" key="11">
    <source>
        <dbReference type="PROSITE" id="PS51195"/>
    </source>
</evidence>
<comment type="similarity">
    <text evidence="5 7">Belongs to the DEAD box helicase family.</text>
</comment>
<feature type="domain" description="Helicase C-terminal" evidence="10">
    <location>
        <begin position="219"/>
        <end position="380"/>
    </location>
</feature>
<evidence type="ECO:0000256" key="5">
    <source>
        <dbReference type="ARBA" id="ARBA00038437"/>
    </source>
</evidence>
<keyword evidence="1 7" id="KW-0547">Nucleotide-binding</keyword>
<dbReference type="Pfam" id="PF00270">
    <property type="entry name" value="DEAD"/>
    <property type="match status" value="1"/>
</dbReference>
<dbReference type="SMART" id="SM00487">
    <property type="entry name" value="DEXDc"/>
    <property type="match status" value="1"/>
</dbReference>
<keyword evidence="2 7" id="KW-0378">Hydrolase</keyword>
<dbReference type="SUPFAM" id="SSF52540">
    <property type="entry name" value="P-loop containing nucleoside triphosphate hydrolases"/>
    <property type="match status" value="1"/>
</dbReference>
<dbReference type="RefSeq" id="WP_379068161.1">
    <property type="nucleotide sequence ID" value="NZ_JBHTIT010000001.1"/>
</dbReference>
<dbReference type="InterPro" id="IPR014001">
    <property type="entry name" value="Helicase_ATP-bd"/>
</dbReference>
<gene>
    <name evidence="12" type="ORF">ACFQ0F_01170</name>
</gene>
<keyword evidence="3 7" id="KW-0347">Helicase</keyword>
<name>A0ABW3HCT1_9GAMM</name>
<proteinExistence type="inferred from homology"/>
<dbReference type="InterPro" id="IPR050079">
    <property type="entry name" value="DEAD_box_RNA_helicase"/>
</dbReference>
<dbReference type="InterPro" id="IPR014014">
    <property type="entry name" value="RNA_helicase_DEAD_Q_motif"/>
</dbReference>
<protein>
    <submittedName>
        <fullName evidence="12">DEAD/DEAH box helicase</fullName>
    </submittedName>
</protein>
<reference evidence="13" key="1">
    <citation type="journal article" date="2019" name="Int. J. Syst. Evol. Microbiol.">
        <title>The Global Catalogue of Microorganisms (GCM) 10K type strain sequencing project: providing services to taxonomists for standard genome sequencing and annotation.</title>
        <authorList>
            <consortium name="The Broad Institute Genomics Platform"/>
            <consortium name="The Broad Institute Genome Sequencing Center for Infectious Disease"/>
            <person name="Wu L."/>
            <person name="Ma J."/>
        </authorList>
    </citation>
    <scope>NUCLEOTIDE SEQUENCE [LARGE SCALE GENOMIC DNA]</scope>
    <source>
        <strain evidence="13">CCUG 63419</strain>
    </source>
</reference>
<evidence type="ECO:0000256" key="2">
    <source>
        <dbReference type="ARBA" id="ARBA00022801"/>
    </source>
</evidence>
<dbReference type="PROSITE" id="PS51192">
    <property type="entry name" value="HELICASE_ATP_BIND_1"/>
    <property type="match status" value="1"/>
</dbReference>
<feature type="domain" description="Helicase ATP-binding" evidence="9">
    <location>
        <begin position="34"/>
        <end position="208"/>
    </location>
</feature>
<dbReference type="PROSITE" id="PS00039">
    <property type="entry name" value="DEAD_ATP_HELICASE"/>
    <property type="match status" value="1"/>
</dbReference>
<evidence type="ECO:0000313" key="12">
    <source>
        <dbReference type="EMBL" id="MFD0949017.1"/>
    </source>
</evidence>
<organism evidence="12 13">
    <name type="scientific">Paraperlucidibaca wandonensis</name>
    <dbReference type="NCBI Taxonomy" id="1268273"/>
    <lineage>
        <taxon>Bacteria</taxon>
        <taxon>Pseudomonadati</taxon>
        <taxon>Pseudomonadota</taxon>
        <taxon>Gammaproteobacteria</taxon>
        <taxon>Moraxellales</taxon>
        <taxon>Moraxellaceae</taxon>
        <taxon>Paraperlucidibaca</taxon>
    </lineage>
</organism>
<feature type="domain" description="DEAD-box RNA helicase Q" evidence="11">
    <location>
        <begin position="3"/>
        <end position="31"/>
    </location>
</feature>
<dbReference type="PANTHER" id="PTHR47959:SF17">
    <property type="entry name" value="ATP-DEPENDENT RNA HELICASE DEAD BOX FAMILY"/>
    <property type="match status" value="1"/>
</dbReference>
<dbReference type="Proteomes" id="UP001597044">
    <property type="component" value="Unassembled WGS sequence"/>
</dbReference>
<evidence type="ECO:0000256" key="4">
    <source>
        <dbReference type="ARBA" id="ARBA00022840"/>
    </source>
</evidence>
<sequence length="659" mass="71415">MSLTFAALKLHDALLAALNEAGYTEPTPVQAQAIPIALEGKDLMASAQTGTGKTAAFILPALHRITKTPGGPGKGPRILVLTPTRELARQVESAARVYGARLRIRTASILGGMNYQQQARQLQRPVDVMVATPGRLLDLMNRGTITLDRVEVLVLDEADRMLDLGFIDDVELIAEQAPAERQTLLFSATLENRIATLAARVMRDPERLQISSQTAKHENIEQSLYFCDDMAHKKAILLKLLADPSVNQSVVFTATRRDAEELSIELANFGIQSAALHGDMKQPARNRTLRALKDGGVRCLVATDVAARGIDVVGITHVFNFDLPMVLEDYVHRIGRTGRAGRSGTAISLVNRRDRGKLQRLAAYTGNAIPEMTIPGMEPRPAPKYRDNGGSGAGRPAGRGAPRRDGGGGGRDFNRGSSNDRPAYSNDRPARSGEGFAPRSNDRPRGDRPAYSNDRPARSNDRPSFSNDRPAYGQGRPAYSNDRPARSGEGFAPRANDRPRGDRPAYNNDRPAYSNDRPARSGEGFAPRADRPAYSNDRPRTDRGGYRDRAAAPAGGAPRREGGDAESIGNRAGVATHERSAFDRKALRTDRPAFSRGGERRPAGGDFRARSASDAPRRSYNDSPADGANASRPQPQVRVIRSRDSRVGAASTAGFDDKQ</sequence>
<feature type="compositionally biased region" description="Basic and acidic residues" evidence="8">
    <location>
        <begin position="576"/>
        <end position="620"/>
    </location>
</feature>
<dbReference type="InterPro" id="IPR011545">
    <property type="entry name" value="DEAD/DEAH_box_helicase_dom"/>
</dbReference>
<evidence type="ECO:0000256" key="3">
    <source>
        <dbReference type="ARBA" id="ARBA00022806"/>
    </source>
</evidence>
<dbReference type="GO" id="GO:0004386">
    <property type="term" value="F:helicase activity"/>
    <property type="evidence" value="ECO:0007669"/>
    <property type="project" value="UniProtKB-KW"/>
</dbReference>
<feature type="compositionally biased region" description="Basic and acidic residues" evidence="8">
    <location>
        <begin position="537"/>
        <end position="550"/>
    </location>
</feature>
<evidence type="ECO:0000256" key="8">
    <source>
        <dbReference type="SAM" id="MobiDB-lite"/>
    </source>
</evidence>
<accession>A0ABW3HCT1</accession>
<feature type="short sequence motif" description="Q motif" evidence="6">
    <location>
        <begin position="3"/>
        <end position="31"/>
    </location>
</feature>
<dbReference type="SMART" id="SM00490">
    <property type="entry name" value="HELICc"/>
    <property type="match status" value="1"/>
</dbReference>
<dbReference type="InterPro" id="IPR001650">
    <property type="entry name" value="Helicase_C-like"/>
</dbReference>
<dbReference type="EMBL" id="JBHTIT010000001">
    <property type="protein sequence ID" value="MFD0949017.1"/>
    <property type="molecule type" value="Genomic_DNA"/>
</dbReference>
<dbReference type="PANTHER" id="PTHR47959">
    <property type="entry name" value="ATP-DEPENDENT RNA HELICASE RHLE-RELATED"/>
    <property type="match status" value="1"/>
</dbReference>
<dbReference type="Pfam" id="PF00271">
    <property type="entry name" value="Helicase_C"/>
    <property type="match status" value="1"/>
</dbReference>
<dbReference type="InterPro" id="IPR044742">
    <property type="entry name" value="DEAD/DEAH_RhlB"/>
</dbReference>
<feature type="region of interest" description="Disordered" evidence="8">
    <location>
        <begin position="371"/>
        <end position="659"/>
    </location>
</feature>
<keyword evidence="13" id="KW-1185">Reference proteome</keyword>
<dbReference type="CDD" id="cd18787">
    <property type="entry name" value="SF2_C_DEAD"/>
    <property type="match status" value="1"/>
</dbReference>
<comment type="caution">
    <text evidence="12">The sequence shown here is derived from an EMBL/GenBank/DDBJ whole genome shotgun (WGS) entry which is preliminary data.</text>
</comment>
<dbReference type="CDD" id="cd00268">
    <property type="entry name" value="DEADc"/>
    <property type="match status" value="1"/>
</dbReference>
<evidence type="ECO:0000256" key="1">
    <source>
        <dbReference type="ARBA" id="ARBA00022741"/>
    </source>
</evidence>
<dbReference type="InterPro" id="IPR000629">
    <property type="entry name" value="RNA-helicase_DEAD-box_CS"/>
</dbReference>
<dbReference type="PROSITE" id="PS51195">
    <property type="entry name" value="Q_MOTIF"/>
    <property type="match status" value="1"/>
</dbReference>
<evidence type="ECO:0000259" key="10">
    <source>
        <dbReference type="PROSITE" id="PS51194"/>
    </source>
</evidence>
<evidence type="ECO:0000256" key="7">
    <source>
        <dbReference type="RuleBase" id="RU000492"/>
    </source>
</evidence>
<keyword evidence="4 7" id="KW-0067">ATP-binding</keyword>
<dbReference type="Gene3D" id="3.40.50.300">
    <property type="entry name" value="P-loop containing nucleotide triphosphate hydrolases"/>
    <property type="match status" value="2"/>
</dbReference>
<dbReference type="PROSITE" id="PS51194">
    <property type="entry name" value="HELICASE_CTER"/>
    <property type="match status" value="1"/>
</dbReference>
<evidence type="ECO:0000259" key="9">
    <source>
        <dbReference type="PROSITE" id="PS51192"/>
    </source>
</evidence>
<dbReference type="InterPro" id="IPR027417">
    <property type="entry name" value="P-loop_NTPase"/>
</dbReference>